<keyword evidence="3" id="KW-1185">Reference proteome</keyword>
<protein>
    <submittedName>
        <fullName evidence="2">Uncharacterized protein</fullName>
    </submittedName>
</protein>
<organism evidence="2 3">
    <name type="scientific">Streptomyces toxytricini</name>
    <name type="common">Actinomyces toxytricini</name>
    <dbReference type="NCBI Taxonomy" id="67369"/>
    <lineage>
        <taxon>Bacteria</taxon>
        <taxon>Bacillati</taxon>
        <taxon>Actinomycetota</taxon>
        <taxon>Actinomycetes</taxon>
        <taxon>Kitasatosporales</taxon>
        <taxon>Streptomycetaceae</taxon>
        <taxon>Streptomyces</taxon>
    </lineage>
</organism>
<comment type="caution">
    <text evidence="2">The sequence shown here is derived from an EMBL/GenBank/DDBJ whole genome shotgun (WGS) entry which is preliminary data.</text>
</comment>
<evidence type="ECO:0000313" key="3">
    <source>
        <dbReference type="Proteomes" id="UP001617351"/>
    </source>
</evidence>
<evidence type="ECO:0000256" key="1">
    <source>
        <dbReference type="SAM" id="MobiDB-lite"/>
    </source>
</evidence>
<sequence length="83" mass="8808">MSTQYATAVRLRTRQLIDAANQTMGSATAVRILPPGPLATPSRADVGSGTLPRVEGVSEEPYQVPLATRRPSPRTAKPGRPGR</sequence>
<dbReference type="RefSeq" id="WP_365517138.1">
    <property type="nucleotide sequence ID" value="NZ_JBFANW010000876.1"/>
</dbReference>
<accession>A0ABW8EUA2</accession>
<dbReference type="EMBL" id="JBIUYY010000023">
    <property type="protein sequence ID" value="MFJ2825881.1"/>
    <property type="molecule type" value="Genomic_DNA"/>
</dbReference>
<reference evidence="2 3" key="1">
    <citation type="submission" date="2024-10" db="EMBL/GenBank/DDBJ databases">
        <title>The Natural Products Discovery Center: Release of the First 8490 Sequenced Strains for Exploring Actinobacteria Biosynthetic Diversity.</title>
        <authorList>
            <person name="Kalkreuter E."/>
            <person name="Kautsar S.A."/>
            <person name="Yang D."/>
            <person name="Bader C.D."/>
            <person name="Teijaro C.N."/>
            <person name="Fluegel L."/>
            <person name="Davis C.M."/>
            <person name="Simpson J.R."/>
            <person name="Lauterbach L."/>
            <person name="Steele A.D."/>
            <person name="Gui C."/>
            <person name="Meng S."/>
            <person name="Li G."/>
            <person name="Viehrig K."/>
            <person name="Ye F."/>
            <person name="Su P."/>
            <person name="Kiefer A.F."/>
            <person name="Nichols A."/>
            <person name="Cepeda A.J."/>
            <person name="Yan W."/>
            <person name="Fan B."/>
            <person name="Jiang Y."/>
            <person name="Adhikari A."/>
            <person name="Zheng C.-J."/>
            <person name="Schuster L."/>
            <person name="Cowan T.M."/>
            <person name="Smanski M.J."/>
            <person name="Chevrette M.G."/>
            <person name="De Carvalho L.P.S."/>
            <person name="Shen B."/>
        </authorList>
    </citation>
    <scope>NUCLEOTIDE SEQUENCE [LARGE SCALE GENOMIC DNA]</scope>
    <source>
        <strain evidence="2 3">NPDC087220</strain>
    </source>
</reference>
<name>A0ABW8EUA2_STRT5</name>
<proteinExistence type="predicted"/>
<gene>
    <name evidence="2" type="ORF">ACIO7M_32945</name>
</gene>
<dbReference type="Proteomes" id="UP001617351">
    <property type="component" value="Unassembled WGS sequence"/>
</dbReference>
<evidence type="ECO:0000313" key="2">
    <source>
        <dbReference type="EMBL" id="MFJ2825881.1"/>
    </source>
</evidence>
<feature type="region of interest" description="Disordered" evidence="1">
    <location>
        <begin position="39"/>
        <end position="83"/>
    </location>
</feature>